<dbReference type="GO" id="GO:0004497">
    <property type="term" value="F:monooxygenase activity"/>
    <property type="evidence" value="ECO:0007669"/>
    <property type="project" value="UniProtKB-KW"/>
</dbReference>
<dbReference type="EMBL" id="CAJEWD010000004">
    <property type="protein sequence ID" value="CAD2074631.1"/>
    <property type="molecule type" value="Genomic_DNA"/>
</dbReference>
<keyword evidence="1" id="KW-0560">Oxidoreductase</keyword>
<dbReference type="SUPFAM" id="SSF51679">
    <property type="entry name" value="Bacterial luciferase-like"/>
    <property type="match status" value="1"/>
</dbReference>
<keyword evidence="5" id="KW-1185">Reference proteome</keyword>
<feature type="domain" description="Luciferase-like" evidence="3">
    <location>
        <begin position="19"/>
        <end position="312"/>
    </location>
</feature>
<evidence type="ECO:0000256" key="2">
    <source>
        <dbReference type="ARBA" id="ARBA00023033"/>
    </source>
</evidence>
<dbReference type="Proteomes" id="UP000589351">
    <property type="component" value="Unassembled WGS sequence"/>
</dbReference>
<protein>
    <submittedName>
        <fullName evidence="4">Alkanal monooxygenase alpha chain</fullName>
    </submittedName>
</protein>
<evidence type="ECO:0000313" key="5">
    <source>
        <dbReference type="Proteomes" id="UP000589351"/>
    </source>
</evidence>
<evidence type="ECO:0000313" key="4">
    <source>
        <dbReference type="EMBL" id="CAD2074631.1"/>
    </source>
</evidence>
<dbReference type="Gene3D" id="3.20.20.30">
    <property type="entry name" value="Luciferase-like domain"/>
    <property type="match status" value="1"/>
</dbReference>
<sequence length="363" mass="40645">MDSRNRHIVPKIDLKNGIEFGIYTLADHLPNPYTKERISAGQRIKDIIEMGRYAEQAGFDIFQVGESHQDYFVGQAHTVILSALAQATKTIKLSSGSTIISTSDPVRVFEDAATIDLISDGRMELVAGRASRVGLYDLLGYNLDDYEALFEEKFKLLLEINENEYVNWQGEYRAPLKNAHVIPRPDNEQKGLPIWRAVGGALASAYKAGQEGVPMYLAHLGGPAEAFKSRVDVYREAAVQAGHDVKNLPIATAGFLFAHENMIEAYKQYYPHINEGHMKTNGSGFPKAAFNEGKDRRSVLNVGDPKLIVEKILYQHELFNNSRYIGQLDFGGVPLDDVKRNIDIIGEKILPEVKKHTRTKEEE</sequence>
<name>A0A6V7RAM0_9STAP</name>
<keyword evidence="2 4" id="KW-0503">Monooxygenase</keyword>
<comment type="caution">
    <text evidence="4">The sequence shown here is derived from an EMBL/GenBank/DDBJ whole genome shotgun (WGS) entry which is preliminary data.</text>
</comment>
<dbReference type="Pfam" id="PF00296">
    <property type="entry name" value="Bac_luciferase"/>
    <property type="match status" value="1"/>
</dbReference>
<dbReference type="AlphaFoldDB" id="A0A6V7RAM0"/>
<reference evidence="4 5" key="1">
    <citation type="submission" date="2020-07" db="EMBL/GenBank/DDBJ databases">
        <authorList>
            <person name="Criscuolo A."/>
        </authorList>
    </citation>
    <scope>NUCLEOTIDE SEQUENCE [LARGE SCALE GENOMIC DNA]</scope>
    <source>
        <strain evidence="4">CIP111649</strain>
    </source>
</reference>
<dbReference type="GO" id="GO:0005829">
    <property type="term" value="C:cytosol"/>
    <property type="evidence" value="ECO:0007669"/>
    <property type="project" value="TreeGrafter"/>
</dbReference>
<evidence type="ECO:0000256" key="1">
    <source>
        <dbReference type="ARBA" id="ARBA00023002"/>
    </source>
</evidence>
<gene>
    <name evidence="4" type="primary">luxA_1</name>
    <name evidence="4" type="ORF">JEODO184_00746</name>
</gene>
<dbReference type="InterPro" id="IPR050766">
    <property type="entry name" value="Bact_Lucif_Oxidored"/>
</dbReference>
<accession>A0A6V7RAM0</accession>
<dbReference type="InterPro" id="IPR036661">
    <property type="entry name" value="Luciferase-like_sf"/>
</dbReference>
<dbReference type="GO" id="GO:0016705">
    <property type="term" value="F:oxidoreductase activity, acting on paired donors, with incorporation or reduction of molecular oxygen"/>
    <property type="evidence" value="ECO:0007669"/>
    <property type="project" value="InterPro"/>
</dbReference>
<evidence type="ECO:0000259" key="3">
    <source>
        <dbReference type="Pfam" id="PF00296"/>
    </source>
</evidence>
<proteinExistence type="predicted"/>
<dbReference type="PANTHER" id="PTHR30137:SF8">
    <property type="entry name" value="BLR5498 PROTEIN"/>
    <property type="match status" value="1"/>
</dbReference>
<organism evidence="4 5">
    <name type="scientific">Jeotgalicoccus meleagridis</name>
    <dbReference type="NCBI Taxonomy" id="2759181"/>
    <lineage>
        <taxon>Bacteria</taxon>
        <taxon>Bacillati</taxon>
        <taxon>Bacillota</taxon>
        <taxon>Bacilli</taxon>
        <taxon>Bacillales</taxon>
        <taxon>Staphylococcaceae</taxon>
        <taxon>Jeotgalicoccus</taxon>
    </lineage>
</organism>
<dbReference type="PANTHER" id="PTHR30137">
    <property type="entry name" value="LUCIFERASE-LIKE MONOOXYGENASE"/>
    <property type="match status" value="1"/>
</dbReference>
<dbReference type="InterPro" id="IPR011251">
    <property type="entry name" value="Luciferase-like_dom"/>
</dbReference>
<dbReference type="RefSeq" id="WP_185125274.1">
    <property type="nucleotide sequence ID" value="NZ_CAJEWD010000004.1"/>
</dbReference>